<dbReference type="VEuPathDB" id="FungiDB:AeMF1_013728"/>
<dbReference type="EMBL" id="VJMJ01000343">
    <property type="protein sequence ID" value="KAF0722226.1"/>
    <property type="molecule type" value="Genomic_DNA"/>
</dbReference>
<gene>
    <name evidence="2" type="ORF">Ae201684_018608</name>
</gene>
<evidence type="ECO:0008006" key="4">
    <source>
        <dbReference type="Google" id="ProtNLM"/>
    </source>
</evidence>
<feature type="region of interest" description="Disordered" evidence="1">
    <location>
        <begin position="23"/>
        <end position="69"/>
    </location>
</feature>
<evidence type="ECO:0000313" key="3">
    <source>
        <dbReference type="Proteomes" id="UP000481153"/>
    </source>
</evidence>
<reference evidence="2 3" key="1">
    <citation type="submission" date="2019-07" db="EMBL/GenBank/DDBJ databases">
        <title>Genomics analysis of Aphanomyces spp. identifies a new class of oomycete effector associated with host adaptation.</title>
        <authorList>
            <person name="Gaulin E."/>
        </authorList>
    </citation>
    <scope>NUCLEOTIDE SEQUENCE [LARGE SCALE GENOMIC DNA]</scope>
    <source>
        <strain evidence="2 3">ATCC 201684</strain>
    </source>
</reference>
<feature type="compositionally biased region" description="Basic and acidic residues" evidence="1">
    <location>
        <begin position="134"/>
        <end position="152"/>
    </location>
</feature>
<feature type="compositionally biased region" description="Basic residues" evidence="1">
    <location>
        <begin position="278"/>
        <end position="289"/>
    </location>
</feature>
<dbReference type="PANTHER" id="PTHR45786:SF74">
    <property type="entry name" value="ATP-DEPENDENT DNA HELICASE"/>
    <property type="match status" value="1"/>
</dbReference>
<dbReference type="AlphaFoldDB" id="A0A6G0W595"/>
<dbReference type="Proteomes" id="UP000481153">
    <property type="component" value="Unassembled WGS sequence"/>
</dbReference>
<comment type="caution">
    <text evidence="2">The sequence shown here is derived from an EMBL/GenBank/DDBJ whole genome shotgun (WGS) entry which is preliminary data.</text>
</comment>
<sequence length="469" mass="52936">MFLYEHLSDAVFCVENNNYSASKKGKGNNNHDNDNQGHAIDNSESGNRAERNAVQESASTGAYGMAVDDNALNKGNTIDELAMKKAKKAEYNKRAREKKRQTLLDKSKKAEYNKRAYGKKRHAIVDTVDKEVAMKRSKKAEDNKRAREKKSNTEVANQGRGDIILHHTDMDQSNEEESKEGEDGIHYHAQSDHHLKLLAAQEEEHRERRVDNRRIYALPQPNRMNEGGEEETKQEDISDGNVDCNNDNQLLVLANADPPLNVDLIAVPPREQGLSLRNKPKGRPKKKSTHNSGRVSFDDFDESLVPLHIIEQRSICPHCEAKIWPGEEKDCCDSGARVLPVATWPDTPEFREYIDLFKTRGFVNNIRRYNALFAFTSIGTKEIIHGNGGPRSYTIQGELHHSIGPLLPADEEQASYAQIYITDPETQASIRRRMLGGNLNQSTVTKIQHLLLQHNAFTQLARISNNGKL</sequence>
<dbReference type="PANTHER" id="PTHR45786">
    <property type="entry name" value="DNA BINDING PROTEIN-LIKE"/>
    <property type="match status" value="1"/>
</dbReference>
<evidence type="ECO:0000313" key="2">
    <source>
        <dbReference type="EMBL" id="KAF0722226.1"/>
    </source>
</evidence>
<evidence type="ECO:0000256" key="1">
    <source>
        <dbReference type="SAM" id="MobiDB-lite"/>
    </source>
</evidence>
<accession>A0A6G0W595</accession>
<feature type="region of interest" description="Disordered" evidence="1">
    <location>
        <begin position="271"/>
        <end position="295"/>
    </location>
</feature>
<organism evidence="2 3">
    <name type="scientific">Aphanomyces euteiches</name>
    <dbReference type="NCBI Taxonomy" id="100861"/>
    <lineage>
        <taxon>Eukaryota</taxon>
        <taxon>Sar</taxon>
        <taxon>Stramenopiles</taxon>
        <taxon>Oomycota</taxon>
        <taxon>Saprolegniomycetes</taxon>
        <taxon>Saprolegniales</taxon>
        <taxon>Verrucalvaceae</taxon>
        <taxon>Aphanomyces</taxon>
    </lineage>
</organism>
<name>A0A6G0W595_9STRA</name>
<feature type="region of interest" description="Disordered" evidence="1">
    <location>
        <begin position="219"/>
        <end position="240"/>
    </location>
</feature>
<protein>
    <recommendedName>
        <fullName evidence="4">Helitron helicase-like domain-containing protein</fullName>
    </recommendedName>
</protein>
<proteinExistence type="predicted"/>
<keyword evidence="3" id="KW-1185">Reference proteome</keyword>
<feature type="region of interest" description="Disordered" evidence="1">
    <location>
        <begin position="134"/>
        <end position="164"/>
    </location>
</feature>